<dbReference type="OrthoDB" id="2019491at2759"/>
<dbReference type="GO" id="GO:0005737">
    <property type="term" value="C:cytoplasm"/>
    <property type="evidence" value="ECO:0007669"/>
    <property type="project" value="UniProtKB-ARBA"/>
</dbReference>
<comment type="caution">
    <text evidence="6">The sequence shown here is derived from an EMBL/GenBank/DDBJ whole genome shotgun (WGS) entry which is preliminary data.</text>
</comment>
<dbReference type="Gene3D" id="3.30.160.20">
    <property type="match status" value="1"/>
</dbReference>
<dbReference type="Gene3D" id="3.30.70.1660">
    <property type="match status" value="1"/>
</dbReference>
<evidence type="ECO:0000313" key="7">
    <source>
        <dbReference type="Proteomes" id="UP000019335"/>
    </source>
</evidence>
<dbReference type="Proteomes" id="UP000019335">
    <property type="component" value="Chromosome 2"/>
</dbReference>
<dbReference type="PANTHER" id="PTHR43804:SF7">
    <property type="entry name" value="LD18447P"/>
    <property type="match status" value="1"/>
</dbReference>
<dbReference type="InterPro" id="IPR045853">
    <property type="entry name" value="Pep_chain_release_fac_I_sf"/>
</dbReference>
<evidence type="ECO:0000256" key="1">
    <source>
        <dbReference type="ARBA" id="ARBA00010835"/>
    </source>
</evidence>
<dbReference type="FunFam" id="3.30.160.20:FF:000004">
    <property type="entry name" value="Peptide chain release factor 1"/>
    <property type="match status" value="1"/>
</dbReference>
<evidence type="ECO:0000313" key="6">
    <source>
        <dbReference type="EMBL" id="EWM29586.1"/>
    </source>
</evidence>
<keyword evidence="2" id="KW-0488">Methylation</keyword>
<dbReference type="NCBIfam" id="NF001859">
    <property type="entry name" value="PRK00591.1"/>
    <property type="match status" value="1"/>
</dbReference>
<protein>
    <submittedName>
        <fullName evidence="6">Peptide chain release factor 1</fullName>
    </submittedName>
</protein>
<comment type="similarity">
    <text evidence="1">Belongs to the prokaryotic/mitochondrial release factor family.</text>
</comment>
<dbReference type="InterPro" id="IPR005139">
    <property type="entry name" value="PCRF"/>
</dbReference>
<dbReference type="AlphaFoldDB" id="W7U9Y4"/>
<dbReference type="FunFam" id="3.30.70.1660:FF:000002">
    <property type="entry name" value="Peptide chain release factor 1"/>
    <property type="match status" value="1"/>
</dbReference>
<dbReference type="InterPro" id="IPR050057">
    <property type="entry name" value="Prokaryotic/Mito_RF"/>
</dbReference>
<dbReference type="Pfam" id="PF00472">
    <property type="entry name" value="RF-1"/>
    <property type="match status" value="1"/>
</dbReference>
<accession>W7U9Y4</accession>
<dbReference type="GO" id="GO:0003747">
    <property type="term" value="F:translation release factor activity"/>
    <property type="evidence" value="ECO:0007669"/>
    <property type="project" value="InterPro"/>
</dbReference>
<reference evidence="6 7" key="1">
    <citation type="journal article" date="2014" name="Mol. Plant">
        <title>Chromosome Scale Genome Assembly and Transcriptome Profiling of Nannochloropsis gaditana in Nitrogen Depletion.</title>
        <authorList>
            <person name="Corteggiani Carpinelli E."/>
            <person name="Telatin A."/>
            <person name="Vitulo N."/>
            <person name="Forcato C."/>
            <person name="D'Angelo M."/>
            <person name="Schiavon R."/>
            <person name="Vezzi A."/>
            <person name="Giacometti G.M."/>
            <person name="Morosinotto T."/>
            <person name="Valle G."/>
        </authorList>
    </citation>
    <scope>NUCLEOTIDE SEQUENCE [LARGE SCALE GENOMIC DNA]</scope>
    <source>
        <strain evidence="6 7">B-31</strain>
    </source>
</reference>
<feature type="region of interest" description="Disordered" evidence="4">
    <location>
        <begin position="80"/>
        <end position="101"/>
    </location>
</feature>
<dbReference type="PROSITE" id="PS00745">
    <property type="entry name" value="RF_PROK_I"/>
    <property type="match status" value="1"/>
</dbReference>
<keyword evidence="7" id="KW-1185">Reference proteome</keyword>
<dbReference type="Pfam" id="PF03462">
    <property type="entry name" value="PCRF"/>
    <property type="match status" value="1"/>
</dbReference>
<feature type="domain" description="Prokaryotic-type class I peptide chain release factors" evidence="5">
    <location>
        <begin position="299"/>
        <end position="315"/>
    </location>
</feature>
<evidence type="ECO:0000259" key="5">
    <source>
        <dbReference type="PROSITE" id="PS00745"/>
    </source>
</evidence>
<name>W7U9Y4_9STRA</name>
<keyword evidence="3" id="KW-0648">Protein biosynthesis</keyword>
<dbReference type="PANTHER" id="PTHR43804">
    <property type="entry name" value="LD18447P"/>
    <property type="match status" value="1"/>
</dbReference>
<dbReference type="SUPFAM" id="SSF75620">
    <property type="entry name" value="Release factor"/>
    <property type="match status" value="1"/>
</dbReference>
<evidence type="ECO:0000256" key="3">
    <source>
        <dbReference type="ARBA" id="ARBA00022917"/>
    </source>
</evidence>
<dbReference type="EMBL" id="AZIL01000126">
    <property type="protein sequence ID" value="EWM29586.1"/>
    <property type="molecule type" value="Genomic_DNA"/>
</dbReference>
<sequence>MPVSCVLRRLGGTRRTATTTSAFSHVPFWPCIRRRPRPQTRAPPSKSWSLFSTFTPAVLTRLDQMRQRYAQVEKELSALHTGNDGGTHQQHEPHQHHSAANTTRLAALSKELSELSDLVELTQDLEKHRSNVRFLEETVKGDPDPDMAAMAKEDVGSARDAVTALEEKILRQLLPKELKNDDRGVILEVRAGTGGDEASLFAGEMFDMYERFAARQNWRFEILNVSKNEFGGLKEAAAAVQGHMAYPLLKFESGVHRVQRVPVNDSRLHTSAATVAVLPEPQDVDFKLDARDLKFDVYRASGAGGQHVNTTESAVRVTHTPTGLVVSIQDERSQHKNKDKAIKILRARVYEMEQARVMAAQASARKSQVGSGDRSERIRTYNFSQDRVTDHRISLSKHGIDRMMDGDLLGEFGEALRSAEEAERLRLLLEGEI</sequence>
<dbReference type="SMART" id="SM00937">
    <property type="entry name" value="PCRF"/>
    <property type="match status" value="1"/>
</dbReference>
<dbReference type="InterPro" id="IPR000352">
    <property type="entry name" value="Pep_chain_release_fac_I"/>
</dbReference>
<dbReference type="Gene3D" id="6.10.140.1950">
    <property type="match status" value="1"/>
</dbReference>
<proteinExistence type="inferred from homology"/>
<evidence type="ECO:0000256" key="4">
    <source>
        <dbReference type="SAM" id="MobiDB-lite"/>
    </source>
</evidence>
<gene>
    <name evidence="6" type="ORF">Naga_100006g47</name>
</gene>
<evidence type="ECO:0000256" key="2">
    <source>
        <dbReference type="ARBA" id="ARBA00022481"/>
    </source>
</evidence>
<organism evidence="6 7">
    <name type="scientific">Nannochloropsis gaditana</name>
    <dbReference type="NCBI Taxonomy" id="72520"/>
    <lineage>
        <taxon>Eukaryota</taxon>
        <taxon>Sar</taxon>
        <taxon>Stramenopiles</taxon>
        <taxon>Ochrophyta</taxon>
        <taxon>Eustigmatophyceae</taxon>
        <taxon>Eustigmatales</taxon>
        <taxon>Monodopsidaceae</taxon>
        <taxon>Nannochloropsis</taxon>
    </lineage>
</organism>